<evidence type="ECO:0000313" key="3">
    <source>
        <dbReference type="Proteomes" id="UP001524478"/>
    </source>
</evidence>
<dbReference type="CDD" id="cd02908">
    <property type="entry name" value="Macro_OAADPr_deacetylase"/>
    <property type="match status" value="1"/>
</dbReference>
<comment type="caution">
    <text evidence="2">The sequence shown here is derived from an EMBL/GenBank/DDBJ whole genome shotgun (WGS) entry which is preliminary data.</text>
</comment>
<feature type="domain" description="Macro" evidence="1">
    <location>
        <begin position="1"/>
        <end position="175"/>
    </location>
</feature>
<dbReference type="SMART" id="SM00506">
    <property type="entry name" value="A1pp"/>
    <property type="match status" value="1"/>
</dbReference>
<name>A0ABT1S606_9FIRM</name>
<sequence length="178" mass="19624">MFKYKDAQIKTILGDITKIEVDAIVNAANNTLLGGGGVDGAIHRGGGKRILEQCKKIGGCPTGEARITTAGDLPSKYVIHTVGPIYKDGISGEERLLYNAYYSSLNLAKEYNIKTIAFPSISTGAYGYPIEKAMKIAIKSVIDFIDKEKIDLDITFVLFNNDDFLLYNNYLNEKLLQF</sequence>
<accession>A0ABT1S606</accession>
<keyword evidence="3" id="KW-1185">Reference proteome</keyword>
<dbReference type="NCBIfam" id="NF001664">
    <property type="entry name" value="PRK00431.1-6"/>
    <property type="match status" value="1"/>
</dbReference>
<proteinExistence type="predicted"/>
<reference evidence="2 3" key="1">
    <citation type="submission" date="2022-06" db="EMBL/GenBank/DDBJ databases">
        <title>Isolation of gut microbiota from human fecal samples.</title>
        <authorList>
            <person name="Pamer E.G."/>
            <person name="Barat B."/>
            <person name="Waligurski E."/>
            <person name="Medina S."/>
            <person name="Paddock L."/>
            <person name="Mostad J."/>
        </authorList>
    </citation>
    <scope>NUCLEOTIDE SEQUENCE [LARGE SCALE GENOMIC DNA]</scope>
    <source>
        <strain evidence="2 3">DFI.7.95</strain>
    </source>
</reference>
<dbReference type="PANTHER" id="PTHR11106:SF27">
    <property type="entry name" value="MACRO DOMAIN-CONTAINING PROTEIN"/>
    <property type="match status" value="1"/>
</dbReference>
<dbReference type="RefSeq" id="WP_216562243.1">
    <property type="nucleotide sequence ID" value="NZ_JAHLOH010000053.1"/>
</dbReference>
<dbReference type="Proteomes" id="UP001524478">
    <property type="component" value="Unassembled WGS sequence"/>
</dbReference>
<dbReference type="Pfam" id="PF01661">
    <property type="entry name" value="Macro"/>
    <property type="match status" value="1"/>
</dbReference>
<evidence type="ECO:0000259" key="1">
    <source>
        <dbReference type="PROSITE" id="PS51154"/>
    </source>
</evidence>
<protein>
    <submittedName>
        <fullName evidence="2">O-acetyl-ADP-ribose deacetylase</fullName>
    </submittedName>
</protein>
<dbReference type="EMBL" id="JANGAC010000001">
    <property type="protein sequence ID" value="MCQ4921912.1"/>
    <property type="molecule type" value="Genomic_DNA"/>
</dbReference>
<gene>
    <name evidence="2" type="ORF">NE686_02330</name>
</gene>
<organism evidence="2 3">
    <name type="scientific">Tissierella carlieri</name>
    <dbReference type="NCBI Taxonomy" id="689904"/>
    <lineage>
        <taxon>Bacteria</taxon>
        <taxon>Bacillati</taxon>
        <taxon>Bacillota</taxon>
        <taxon>Tissierellia</taxon>
        <taxon>Tissierellales</taxon>
        <taxon>Tissierellaceae</taxon>
        <taxon>Tissierella</taxon>
    </lineage>
</organism>
<dbReference type="PANTHER" id="PTHR11106">
    <property type="entry name" value="GANGLIOSIDE INDUCED DIFFERENTIATION ASSOCIATED PROTEIN 2-RELATED"/>
    <property type="match status" value="1"/>
</dbReference>
<dbReference type="PROSITE" id="PS51154">
    <property type="entry name" value="MACRO"/>
    <property type="match status" value="1"/>
</dbReference>
<evidence type="ECO:0000313" key="2">
    <source>
        <dbReference type="EMBL" id="MCQ4921912.1"/>
    </source>
</evidence>
<dbReference type="InterPro" id="IPR002589">
    <property type="entry name" value="Macro_dom"/>
</dbReference>